<reference evidence="12 13" key="1">
    <citation type="submission" date="2016-11" db="EMBL/GenBank/DDBJ databases">
        <authorList>
            <person name="Jaros S."/>
            <person name="Januszkiewicz K."/>
            <person name="Wedrychowicz H."/>
        </authorList>
    </citation>
    <scope>NUCLEOTIDE SEQUENCE [LARGE SCALE GENOMIC DNA]</scope>
    <source>
        <strain evidence="12 13">DSM 18899</strain>
    </source>
</reference>
<keyword evidence="7" id="KW-0378">Hydrolase</keyword>
<dbReference type="PANTHER" id="PTHR30404:SF0">
    <property type="entry name" value="N-ACETYLMURAMOYL-L-ALANINE AMIDASE AMIC"/>
    <property type="match status" value="1"/>
</dbReference>
<keyword evidence="5" id="KW-0732">Signal</keyword>
<feature type="region of interest" description="Disordered" evidence="10">
    <location>
        <begin position="159"/>
        <end position="180"/>
    </location>
</feature>
<dbReference type="Gene3D" id="3.40.630.40">
    <property type="entry name" value="Zn-dependent exopeptidases"/>
    <property type="match status" value="1"/>
</dbReference>
<organism evidence="12 13">
    <name type="scientific">Chitinimonas taiwanensis DSM 18899</name>
    <dbReference type="NCBI Taxonomy" id="1121279"/>
    <lineage>
        <taxon>Bacteria</taxon>
        <taxon>Pseudomonadati</taxon>
        <taxon>Pseudomonadota</taxon>
        <taxon>Betaproteobacteria</taxon>
        <taxon>Neisseriales</taxon>
        <taxon>Chitinibacteraceae</taxon>
        <taxon>Chitinimonas</taxon>
    </lineage>
</organism>
<dbReference type="GO" id="GO:0071555">
    <property type="term" value="P:cell wall organization"/>
    <property type="evidence" value="ECO:0007669"/>
    <property type="project" value="UniProtKB-KW"/>
</dbReference>
<dbReference type="CDD" id="cd02696">
    <property type="entry name" value="MurNAc-LAA"/>
    <property type="match status" value="1"/>
</dbReference>
<evidence type="ECO:0000313" key="12">
    <source>
        <dbReference type="EMBL" id="SFZ74601.1"/>
    </source>
</evidence>
<evidence type="ECO:0000256" key="6">
    <source>
        <dbReference type="ARBA" id="ARBA00022764"/>
    </source>
</evidence>
<evidence type="ECO:0000313" key="13">
    <source>
        <dbReference type="Proteomes" id="UP000186513"/>
    </source>
</evidence>
<comment type="catalytic activity">
    <reaction evidence="1">
        <text>Hydrolyzes the link between N-acetylmuramoyl residues and L-amino acid residues in certain cell-wall glycopeptides.</text>
        <dbReference type="EC" id="3.5.1.28"/>
    </reaction>
</comment>
<dbReference type="AlphaFoldDB" id="A0A1K2HDJ2"/>
<proteinExistence type="inferred from homology"/>
<dbReference type="Gene3D" id="2.60.40.3500">
    <property type="match status" value="1"/>
</dbReference>
<dbReference type="InterPro" id="IPR050695">
    <property type="entry name" value="N-acetylmuramoyl_amidase_3"/>
</dbReference>
<accession>A0A1K2HDJ2</accession>
<name>A0A1K2HDJ2_9NEIS</name>
<dbReference type="RefSeq" id="WP_072427854.1">
    <property type="nucleotide sequence ID" value="NZ_FPKR01000004.1"/>
</dbReference>
<evidence type="ECO:0000256" key="8">
    <source>
        <dbReference type="ARBA" id="ARBA00023316"/>
    </source>
</evidence>
<dbReference type="EC" id="3.5.1.28" evidence="4"/>
<dbReference type="GO" id="GO:0008745">
    <property type="term" value="F:N-acetylmuramoyl-L-alanine amidase activity"/>
    <property type="evidence" value="ECO:0007669"/>
    <property type="project" value="UniProtKB-EC"/>
</dbReference>
<dbReference type="GO" id="GO:0009253">
    <property type="term" value="P:peptidoglycan catabolic process"/>
    <property type="evidence" value="ECO:0007669"/>
    <property type="project" value="InterPro"/>
</dbReference>
<dbReference type="STRING" id="1121279.SAMN02745887_01329"/>
<evidence type="ECO:0000256" key="7">
    <source>
        <dbReference type="ARBA" id="ARBA00022801"/>
    </source>
</evidence>
<dbReference type="FunFam" id="3.40.630.40:FF:000001">
    <property type="entry name" value="N-acetylmuramoyl-L-alanine amidase"/>
    <property type="match status" value="1"/>
</dbReference>
<evidence type="ECO:0000256" key="2">
    <source>
        <dbReference type="ARBA" id="ARBA00004418"/>
    </source>
</evidence>
<keyword evidence="6" id="KW-0574">Periplasm</keyword>
<evidence type="ECO:0000256" key="3">
    <source>
        <dbReference type="ARBA" id="ARBA00010860"/>
    </source>
</evidence>
<feature type="domain" description="MurNAc-LAA" evidence="11">
    <location>
        <begin position="252"/>
        <end position="407"/>
    </location>
</feature>
<dbReference type="Proteomes" id="UP000186513">
    <property type="component" value="Unassembled WGS sequence"/>
</dbReference>
<dbReference type="OrthoDB" id="9806267at2"/>
<evidence type="ECO:0000256" key="9">
    <source>
        <dbReference type="ARBA" id="ARBA00074581"/>
    </source>
</evidence>
<comment type="similarity">
    <text evidence="3">Belongs to the N-acetylmuramoyl-L-alanine amidase 3 family.</text>
</comment>
<dbReference type="SUPFAM" id="SSF53187">
    <property type="entry name" value="Zn-dependent exopeptidases"/>
    <property type="match status" value="1"/>
</dbReference>
<comment type="subcellular location">
    <subcellularLocation>
        <location evidence="2">Periplasm</location>
    </subcellularLocation>
</comment>
<protein>
    <recommendedName>
        <fullName evidence="9">N-acetylmuramoyl-L-alanine amidase AmiC</fullName>
        <ecNumber evidence="4">3.5.1.28</ecNumber>
    </recommendedName>
</protein>
<dbReference type="GO" id="GO:0030288">
    <property type="term" value="C:outer membrane-bounded periplasmic space"/>
    <property type="evidence" value="ECO:0007669"/>
    <property type="project" value="TreeGrafter"/>
</dbReference>
<dbReference type="InterPro" id="IPR021731">
    <property type="entry name" value="AMIN_dom"/>
</dbReference>
<evidence type="ECO:0000256" key="1">
    <source>
        <dbReference type="ARBA" id="ARBA00001561"/>
    </source>
</evidence>
<dbReference type="PANTHER" id="PTHR30404">
    <property type="entry name" value="N-ACETYLMURAMOYL-L-ALANINE AMIDASE"/>
    <property type="match status" value="1"/>
</dbReference>
<dbReference type="EMBL" id="FPKR01000004">
    <property type="protein sequence ID" value="SFZ74601.1"/>
    <property type="molecule type" value="Genomic_DNA"/>
</dbReference>
<evidence type="ECO:0000256" key="4">
    <source>
        <dbReference type="ARBA" id="ARBA00011901"/>
    </source>
</evidence>
<sequence length="424" mass="46227">MSRKFDRFPADPKRRLILQGAVASLLFGIAPRAFAGSAVVAVRVWPAKAYTRITLEANAPLQFKHFTVPDPERLVVDLEGADWGEELSNIAGRIGTEDPYVKQLRAGRFKPGTVRVVLDLKTEVRPQVFALEPFGEYQHRLVIDLYPAKSEDPLLALLQDGKAPPQPASKPQKVENGRGEAEELKVDRLVTIAIDPGHGGEDPGAVGKGGTYEKTVTLAIGKKLKSLIDKEPNMRAVLTRDDDYFVPLGQRVVKARKVNADLFMSIHADAFVRPDANGSSVFALSEGSATSTAAKWLAKTQNESDLIGGVRLDVKDPHLAKTLLDLTQTATINDSLKLGKAMLTAIGEINRLHKPHVEQAGFAVLKAPDIPSVLVETAFISNPEEEKKLADEAYQTKMAESLLAGIKRYLSKNPPLARNKLAQS</sequence>
<evidence type="ECO:0000259" key="11">
    <source>
        <dbReference type="SMART" id="SM00646"/>
    </source>
</evidence>
<dbReference type="InterPro" id="IPR002508">
    <property type="entry name" value="MurNAc-LAA_cat"/>
</dbReference>
<keyword evidence="13" id="KW-1185">Reference proteome</keyword>
<evidence type="ECO:0000256" key="5">
    <source>
        <dbReference type="ARBA" id="ARBA00022729"/>
    </source>
</evidence>
<dbReference type="SMART" id="SM00646">
    <property type="entry name" value="Ami_3"/>
    <property type="match status" value="1"/>
</dbReference>
<gene>
    <name evidence="12" type="ORF">SAMN02745887_01329</name>
</gene>
<keyword evidence="8" id="KW-0961">Cell wall biogenesis/degradation</keyword>
<dbReference type="Pfam" id="PF11741">
    <property type="entry name" value="AMIN"/>
    <property type="match status" value="1"/>
</dbReference>
<evidence type="ECO:0000256" key="10">
    <source>
        <dbReference type="SAM" id="MobiDB-lite"/>
    </source>
</evidence>
<dbReference type="Pfam" id="PF01520">
    <property type="entry name" value="Amidase_3"/>
    <property type="match status" value="1"/>
</dbReference>